<name>A0AB37D7U3_STRSL</name>
<dbReference type="InterPro" id="IPR013324">
    <property type="entry name" value="RNA_pol_sigma_r3/r4-like"/>
</dbReference>
<evidence type="ECO:0000313" key="1">
    <source>
        <dbReference type="EMBL" id="QGU79735.1"/>
    </source>
</evidence>
<evidence type="ECO:0000313" key="2">
    <source>
        <dbReference type="Proteomes" id="UP000422997"/>
    </source>
</evidence>
<protein>
    <recommendedName>
        <fullName evidence="3">Sigma-70 family RNA polymerase sigma factor</fullName>
    </recommendedName>
</protein>
<dbReference type="Proteomes" id="UP000422997">
    <property type="component" value="Chromosome"/>
</dbReference>
<dbReference type="EMBL" id="CP018187">
    <property type="protein sequence ID" value="QGU79735.1"/>
    <property type="molecule type" value="Genomic_DNA"/>
</dbReference>
<gene>
    <name evidence="1" type="ORF">BSR19_00635</name>
</gene>
<dbReference type="AlphaFoldDB" id="A0AB37D7U3"/>
<organism evidence="1 2">
    <name type="scientific">Streptococcus salivarius</name>
    <dbReference type="NCBI Taxonomy" id="1304"/>
    <lineage>
        <taxon>Bacteria</taxon>
        <taxon>Bacillati</taxon>
        <taxon>Bacillota</taxon>
        <taxon>Bacilli</taxon>
        <taxon>Lactobacillales</taxon>
        <taxon>Streptococcaceae</taxon>
        <taxon>Streptococcus</taxon>
    </lineage>
</organism>
<dbReference type="SUPFAM" id="SSF88659">
    <property type="entry name" value="Sigma3 and sigma4 domains of RNA polymerase sigma factors"/>
    <property type="match status" value="1"/>
</dbReference>
<reference evidence="1 2" key="1">
    <citation type="submission" date="2016-11" db="EMBL/GenBank/DDBJ databases">
        <title>The potential of Streptococcus salivarius to inhibit the production of volatile sulphur compounds in the oral cavity.</title>
        <authorList>
            <person name="Sun L."/>
            <person name="Li Z."/>
            <person name="Jin D."/>
            <person name="Zhao H."/>
        </authorList>
    </citation>
    <scope>NUCLEOTIDE SEQUENCE [LARGE SCALE GENOMIC DNA]</scope>
    <source>
        <strain evidence="1 2">ICDC2</strain>
    </source>
</reference>
<proteinExistence type="predicted"/>
<evidence type="ECO:0008006" key="3">
    <source>
        <dbReference type="Google" id="ProtNLM"/>
    </source>
</evidence>
<dbReference type="RefSeq" id="WP_156246305.1">
    <property type="nucleotide sequence ID" value="NZ_CP018187.1"/>
</dbReference>
<sequence length="143" mass="16677">MFKLTFSHRLTSKDKKDIEVWDKILRTDDKSFDNANRRNRYHHLESLDENISVDGRTTEKYEVIKSDLLNTEEAFFQNEMLGLIANFIETLNPSDKIIMRGKLADKPMSSTKLAKLTGLSDKTVTAHFKKHQETLQKLLKDYV</sequence>
<accession>A0AB37D7U3</accession>